<gene>
    <name evidence="14" type="primary">ORF58585</name>
</gene>
<evidence type="ECO:0000259" key="13">
    <source>
        <dbReference type="PROSITE" id="PS51767"/>
    </source>
</evidence>
<dbReference type="PROSITE" id="PS00141">
    <property type="entry name" value="ASP_PROTEASE"/>
    <property type="match status" value="2"/>
</dbReference>
<dbReference type="SUPFAM" id="SSF50630">
    <property type="entry name" value="Acid proteases"/>
    <property type="match status" value="1"/>
</dbReference>
<dbReference type="PRINTS" id="PR00792">
    <property type="entry name" value="PEPSIN"/>
</dbReference>
<dbReference type="AlphaFoldDB" id="A0A0B6ZD03"/>
<keyword evidence="12" id="KW-1133">Transmembrane helix</keyword>
<keyword evidence="6 9" id="KW-1015">Disulfide bond</keyword>
<evidence type="ECO:0000256" key="12">
    <source>
        <dbReference type="SAM" id="Phobius"/>
    </source>
</evidence>
<keyword evidence="12" id="KW-0472">Membrane</keyword>
<dbReference type="FunFam" id="2.40.70.10:FF:000009">
    <property type="entry name" value="Aspartic proteinase A1"/>
    <property type="match status" value="1"/>
</dbReference>
<feature type="disulfide bond" evidence="9">
    <location>
        <begin position="288"/>
        <end position="292"/>
    </location>
</feature>
<keyword evidence="7" id="KW-0325">Glycoprotein</keyword>
<feature type="active site" evidence="8">
    <location>
        <position position="297"/>
    </location>
</feature>
<keyword evidence="3" id="KW-0732">Signal</keyword>
<dbReference type="PANTHER" id="PTHR47966">
    <property type="entry name" value="BETA-SITE APP-CLEAVING ENZYME, ISOFORM A-RELATED"/>
    <property type="match status" value="1"/>
</dbReference>
<sequence length="458" mass="50306">CKYIVCVLHQVLNTHKQKMSLLTVLIIGSVLVLGVAGGLHRTKLHKMQTARRTLQEHQNNVQYLLQKYNAENAEIGNNGPGYEPLNNYLDAQYYGVIGLGTPKQSFKVVFDTGSSNLWVPSKKCKWTDIACLLHNKYDSAKSSTYKPNGTDFSIQYGTGSLTGFLSTDVLTISDIVIKNQTFAEAVTQPGITFVAAKFDGILGLGYDTISVDQVVPPFYNMVKQQVVQAPIFSFFLNRDPAAPEGGEIVFGGSDPQYYEGNFTYVPVTRKGYWQFQMDSLTVNTTTYCNGGCTAIADTGTSLLAGPSTEIAKLNAQIGAVKFVEGEYLVVCANIPNMPNVTFNIGGQSFLLTPLQYVLKVTVMGQSECISGFIGLDVPPPMGPLWILGDVFIGPYYTEFDMGNNRIGFARTKSASPKVNAETHIKTTFKKPPPFGNRWFGKNTFKMEVDIEEEVNVAN</sequence>
<evidence type="ECO:0000256" key="7">
    <source>
        <dbReference type="ARBA" id="ARBA00023180"/>
    </source>
</evidence>
<keyword evidence="12" id="KW-0812">Transmembrane</keyword>
<evidence type="ECO:0000256" key="2">
    <source>
        <dbReference type="ARBA" id="ARBA00022670"/>
    </source>
</evidence>
<dbReference type="GO" id="GO:0006508">
    <property type="term" value="P:proteolysis"/>
    <property type="evidence" value="ECO:0007669"/>
    <property type="project" value="UniProtKB-KW"/>
</dbReference>
<dbReference type="PROSITE" id="PS51767">
    <property type="entry name" value="PEPTIDASE_A1"/>
    <property type="match status" value="1"/>
</dbReference>
<feature type="transmembrane region" description="Helical" evidence="12">
    <location>
        <begin position="19"/>
        <end position="39"/>
    </location>
</feature>
<dbReference type="Gene3D" id="2.40.70.10">
    <property type="entry name" value="Acid Proteases"/>
    <property type="match status" value="2"/>
</dbReference>
<evidence type="ECO:0000256" key="9">
    <source>
        <dbReference type="PIRSR" id="PIRSR601461-2"/>
    </source>
</evidence>
<evidence type="ECO:0000256" key="1">
    <source>
        <dbReference type="ARBA" id="ARBA00007447"/>
    </source>
</evidence>
<dbReference type="Pfam" id="PF00026">
    <property type="entry name" value="Asp"/>
    <property type="match status" value="1"/>
</dbReference>
<evidence type="ECO:0000256" key="6">
    <source>
        <dbReference type="ARBA" id="ARBA00023157"/>
    </source>
</evidence>
<evidence type="ECO:0000256" key="3">
    <source>
        <dbReference type="ARBA" id="ARBA00022729"/>
    </source>
</evidence>
<evidence type="ECO:0000256" key="8">
    <source>
        <dbReference type="PIRSR" id="PIRSR601461-1"/>
    </source>
</evidence>
<dbReference type="InterPro" id="IPR001461">
    <property type="entry name" value="Aspartic_peptidase_A1"/>
</dbReference>
<feature type="coiled-coil region" evidence="11">
    <location>
        <begin position="47"/>
        <end position="74"/>
    </location>
</feature>
<dbReference type="GO" id="GO:0004190">
    <property type="term" value="F:aspartic-type endopeptidase activity"/>
    <property type="evidence" value="ECO:0007669"/>
    <property type="project" value="UniProtKB-KW"/>
</dbReference>
<accession>A0A0B6ZD03</accession>
<feature type="domain" description="Peptidase A1" evidence="13">
    <location>
        <begin position="93"/>
        <end position="409"/>
    </location>
</feature>
<evidence type="ECO:0000256" key="11">
    <source>
        <dbReference type="SAM" id="Coils"/>
    </source>
</evidence>
<reference evidence="14" key="1">
    <citation type="submission" date="2014-12" db="EMBL/GenBank/DDBJ databases">
        <title>Insight into the proteome of Arion vulgaris.</title>
        <authorList>
            <person name="Aradska J."/>
            <person name="Bulat T."/>
            <person name="Smidak R."/>
            <person name="Sarate P."/>
            <person name="Gangsoo J."/>
            <person name="Sialana F."/>
            <person name="Bilban M."/>
            <person name="Lubec G."/>
        </authorList>
    </citation>
    <scope>NUCLEOTIDE SEQUENCE</scope>
    <source>
        <tissue evidence="14">Skin</tissue>
    </source>
</reference>
<dbReference type="InterPro" id="IPR033121">
    <property type="entry name" value="PEPTIDASE_A1"/>
</dbReference>
<dbReference type="PANTHER" id="PTHR47966:SF51">
    <property type="entry name" value="BETA-SITE APP-CLEAVING ENZYME, ISOFORM A-RELATED"/>
    <property type="match status" value="1"/>
</dbReference>
<protein>
    <recommendedName>
        <fullName evidence="13">Peptidase A1 domain-containing protein</fullName>
    </recommendedName>
</protein>
<feature type="disulfide bond" evidence="9">
    <location>
        <begin position="124"/>
        <end position="131"/>
    </location>
</feature>
<name>A0A0B6ZD03_9EUPU</name>
<feature type="non-terminal residue" evidence="14">
    <location>
        <position position="1"/>
    </location>
</feature>
<keyword evidence="4 10" id="KW-0064">Aspartyl protease</keyword>
<feature type="disulfide bond" evidence="9">
    <location>
        <begin position="331"/>
        <end position="368"/>
    </location>
</feature>
<dbReference type="FunFam" id="2.40.70.10:FF:000002">
    <property type="entry name" value="Vacuolar aspartic proteinase"/>
    <property type="match status" value="1"/>
</dbReference>
<keyword evidence="11" id="KW-0175">Coiled coil</keyword>
<dbReference type="InterPro" id="IPR021109">
    <property type="entry name" value="Peptidase_aspartic_dom_sf"/>
</dbReference>
<evidence type="ECO:0000256" key="4">
    <source>
        <dbReference type="ARBA" id="ARBA00022750"/>
    </source>
</evidence>
<comment type="similarity">
    <text evidence="1 10">Belongs to the peptidase A1 family.</text>
</comment>
<evidence type="ECO:0000256" key="5">
    <source>
        <dbReference type="ARBA" id="ARBA00022801"/>
    </source>
</evidence>
<evidence type="ECO:0000313" key="14">
    <source>
        <dbReference type="EMBL" id="CEK66398.1"/>
    </source>
</evidence>
<keyword evidence="2 10" id="KW-0645">Protease</keyword>
<evidence type="ECO:0000256" key="10">
    <source>
        <dbReference type="RuleBase" id="RU000454"/>
    </source>
</evidence>
<dbReference type="InterPro" id="IPR001969">
    <property type="entry name" value="Aspartic_peptidase_AS"/>
</dbReference>
<feature type="active site" evidence="8">
    <location>
        <position position="111"/>
    </location>
</feature>
<organism evidence="14">
    <name type="scientific">Arion vulgaris</name>
    <dbReference type="NCBI Taxonomy" id="1028688"/>
    <lineage>
        <taxon>Eukaryota</taxon>
        <taxon>Metazoa</taxon>
        <taxon>Spiralia</taxon>
        <taxon>Lophotrochozoa</taxon>
        <taxon>Mollusca</taxon>
        <taxon>Gastropoda</taxon>
        <taxon>Heterobranchia</taxon>
        <taxon>Euthyneura</taxon>
        <taxon>Panpulmonata</taxon>
        <taxon>Eupulmonata</taxon>
        <taxon>Stylommatophora</taxon>
        <taxon>Helicina</taxon>
        <taxon>Arionoidea</taxon>
        <taxon>Arionidae</taxon>
        <taxon>Arion</taxon>
    </lineage>
</organism>
<proteinExistence type="inferred from homology"/>
<dbReference type="MEROPS" id="A01.009"/>
<dbReference type="EMBL" id="HACG01019533">
    <property type="protein sequence ID" value="CEK66398.1"/>
    <property type="molecule type" value="Transcribed_RNA"/>
</dbReference>
<keyword evidence="5 10" id="KW-0378">Hydrolase</keyword>